<feature type="modified residue" description="4-aspartylphosphate" evidence="8">
    <location>
        <position position="54"/>
    </location>
</feature>
<evidence type="ECO:0000256" key="3">
    <source>
        <dbReference type="ARBA" id="ARBA00023012"/>
    </source>
</evidence>
<evidence type="ECO:0000256" key="6">
    <source>
        <dbReference type="ARBA" id="ARBA00023163"/>
    </source>
</evidence>
<dbReference type="InterPro" id="IPR001867">
    <property type="entry name" value="OmpR/PhoB-type_DNA-bd"/>
</dbReference>
<name>A0A9X8ULE9_9FIRM</name>
<dbReference type="InterPro" id="IPR001789">
    <property type="entry name" value="Sig_transdc_resp-reg_receiver"/>
</dbReference>
<dbReference type="InterPro" id="IPR039420">
    <property type="entry name" value="WalR-like"/>
</dbReference>
<dbReference type="OrthoDB" id="9790442at2"/>
<dbReference type="EMBL" id="SLUK01000002">
    <property type="protein sequence ID" value="TCL44618.1"/>
    <property type="molecule type" value="Genomic_DNA"/>
</dbReference>
<proteinExistence type="predicted"/>
<dbReference type="CDD" id="cd17574">
    <property type="entry name" value="REC_OmpR"/>
    <property type="match status" value="1"/>
</dbReference>
<feature type="domain" description="Response regulatory" evidence="10">
    <location>
        <begin position="3"/>
        <end position="119"/>
    </location>
</feature>
<dbReference type="SUPFAM" id="SSF46894">
    <property type="entry name" value="C-terminal effector domain of the bipartite response regulators"/>
    <property type="match status" value="1"/>
</dbReference>
<keyword evidence="3" id="KW-0902">Two-component regulatory system</keyword>
<feature type="DNA-binding region" description="OmpR/PhoB-type" evidence="9">
    <location>
        <begin position="132"/>
        <end position="231"/>
    </location>
</feature>
<dbReference type="InterPro" id="IPR011006">
    <property type="entry name" value="CheY-like_superfamily"/>
</dbReference>
<sequence>MKKILVVEDEDTIREFVVINLQRAGYEVTDVPNGEEALKVFEERSGDFDVALLDIMMPGINGFEVCKEIRKKSSSIGIILLSAKSQEMDKVSGLMMGADDYVTKPFSPSELVARVDAIHRRVTMSKDREEDSEVLSSGPFVLNLKSRSLKKSGRDIDLTQVEFQIMEFFLRNPEVALERQEILNKVWGENYFGDIKIVDVNIRRLRMKIEDQPSDPKHLVTVWGLGYKWLP</sequence>
<dbReference type="PROSITE" id="PS50110">
    <property type="entry name" value="RESPONSE_REGULATORY"/>
    <property type="match status" value="1"/>
</dbReference>
<dbReference type="Pfam" id="PF00486">
    <property type="entry name" value="Trans_reg_C"/>
    <property type="match status" value="1"/>
</dbReference>
<dbReference type="Gene3D" id="6.10.250.690">
    <property type="match status" value="1"/>
</dbReference>
<dbReference type="PROSITE" id="PS51755">
    <property type="entry name" value="OMPR_PHOB"/>
    <property type="match status" value="1"/>
</dbReference>
<evidence type="ECO:0000256" key="8">
    <source>
        <dbReference type="PROSITE-ProRule" id="PRU00169"/>
    </source>
</evidence>
<dbReference type="GO" id="GO:0005829">
    <property type="term" value="C:cytosol"/>
    <property type="evidence" value="ECO:0007669"/>
    <property type="project" value="TreeGrafter"/>
</dbReference>
<evidence type="ECO:0000256" key="5">
    <source>
        <dbReference type="ARBA" id="ARBA00023125"/>
    </source>
</evidence>
<dbReference type="Gene3D" id="3.40.50.2300">
    <property type="match status" value="1"/>
</dbReference>
<dbReference type="GO" id="GO:0000976">
    <property type="term" value="F:transcription cis-regulatory region binding"/>
    <property type="evidence" value="ECO:0007669"/>
    <property type="project" value="TreeGrafter"/>
</dbReference>
<feature type="domain" description="OmpR/PhoB-type" evidence="11">
    <location>
        <begin position="132"/>
        <end position="231"/>
    </location>
</feature>
<evidence type="ECO:0000256" key="1">
    <source>
        <dbReference type="ARBA" id="ARBA00018672"/>
    </source>
</evidence>
<dbReference type="GO" id="GO:0006355">
    <property type="term" value="P:regulation of DNA-templated transcription"/>
    <property type="evidence" value="ECO:0007669"/>
    <property type="project" value="InterPro"/>
</dbReference>
<evidence type="ECO:0000259" key="10">
    <source>
        <dbReference type="PROSITE" id="PS50110"/>
    </source>
</evidence>
<dbReference type="SMART" id="SM00862">
    <property type="entry name" value="Trans_reg_C"/>
    <property type="match status" value="1"/>
</dbReference>
<dbReference type="GO" id="GO:0000156">
    <property type="term" value="F:phosphorelay response regulator activity"/>
    <property type="evidence" value="ECO:0007669"/>
    <property type="project" value="TreeGrafter"/>
</dbReference>
<dbReference type="RefSeq" id="WP_079699334.1">
    <property type="nucleotide sequence ID" value="NZ_JADNAH010000095.1"/>
</dbReference>
<dbReference type="Proteomes" id="UP000294682">
    <property type="component" value="Unassembled WGS sequence"/>
</dbReference>
<dbReference type="CDD" id="cd00383">
    <property type="entry name" value="trans_reg_C"/>
    <property type="match status" value="1"/>
</dbReference>
<evidence type="ECO:0000256" key="2">
    <source>
        <dbReference type="ARBA" id="ARBA00022553"/>
    </source>
</evidence>
<dbReference type="Pfam" id="PF00072">
    <property type="entry name" value="Response_reg"/>
    <property type="match status" value="1"/>
</dbReference>
<comment type="function">
    <text evidence="7">May play the central regulatory role in sporulation. It may be an element of the effector pathway responsible for the activation of sporulation genes in response to nutritional stress. Spo0A may act in concert with spo0H (a sigma factor) to control the expression of some genes that are critical to the sporulation process.</text>
</comment>
<evidence type="ECO:0000256" key="4">
    <source>
        <dbReference type="ARBA" id="ARBA00023015"/>
    </source>
</evidence>
<dbReference type="FunFam" id="3.40.50.2300:FF:000001">
    <property type="entry name" value="DNA-binding response regulator PhoB"/>
    <property type="match status" value="1"/>
</dbReference>
<accession>A0A9X8ULE9</accession>
<keyword evidence="6" id="KW-0804">Transcription</keyword>
<dbReference type="InterPro" id="IPR016032">
    <property type="entry name" value="Sig_transdc_resp-reg_C-effctor"/>
</dbReference>
<dbReference type="FunFam" id="1.10.10.10:FF:000018">
    <property type="entry name" value="DNA-binding response regulator ResD"/>
    <property type="match status" value="1"/>
</dbReference>
<dbReference type="PANTHER" id="PTHR48111:SF54">
    <property type="entry name" value="STAGE 0 SPORULATION PROTEIN A HOMOLOG"/>
    <property type="match status" value="1"/>
</dbReference>
<organism evidence="12 13">
    <name type="scientific">Harryflintia acetispora</name>
    <dbReference type="NCBI Taxonomy" id="1849041"/>
    <lineage>
        <taxon>Bacteria</taxon>
        <taxon>Bacillati</taxon>
        <taxon>Bacillota</taxon>
        <taxon>Clostridia</taxon>
        <taxon>Eubacteriales</taxon>
        <taxon>Oscillospiraceae</taxon>
        <taxon>Harryflintia</taxon>
    </lineage>
</organism>
<dbReference type="SUPFAM" id="SSF52172">
    <property type="entry name" value="CheY-like"/>
    <property type="match status" value="1"/>
</dbReference>
<reference evidence="12 13" key="1">
    <citation type="submission" date="2019-03" db="EMBL/GenBank/DDBJ databases">
        <title>Genomic Encyclopedia of Type Strains, Phase IV (KMG-IV): sequencing the most valuable type-strain genomes for metagenomic binning, comparative biology and taxonomic classification.</title>
        <authorList>
            <person name="Goeker M."/>
        </authorList>
    </citation>
    <scope>NUCLEOTIDE SEQUENCE [LARGE SCALE GENOMIC DNA]</scope>
    <source>
        <strain evidence="12 13">DSM 100433</strain>
    </source>
</reference>
<evidence type="ECO:0000313" key="13">
    <source>
        <dbReference type="Proteomes" id="UP000294682"/>
    </source>
</evidence>
<gene>
    <name evidence="12" type="ORF">EDD78_102243</name>
</gene>
<dbReference type="GO" id="GO:0032993">
    <property type="term" value="C:protein-DNA complex"/>
    <property type="evidence" value="ECO:0007669"/>
    <property type="project" value="TreeGrafter"/>
</dbReference>
<keyword evidence="5 9" id="KW-0238">DNA-binding</keyword>
<dbReference type="SMART" id="SM00448">
    <property type="entry name" value="REC"/>
    <property type="match status" value="1"/>
</dbReference>
<keyword evidence="4" id="KW-0805">Transcription regulation</keyword>
<dbReference type="Gene3D" id="1.10.10.10">
    <property type="entry name" value="Winged helix-like DNA-binding domain superfamily/Winged helix DNA-binding domain"/>
    <property type="match status" value="1"/>
</dbReference>
<comment type="caution">
    <text evidence="12">The sequence shown here is derived from an EMBL/GenBank/DDBJ whole genome shotgun (WGS) entry which is preliminary data.</text>
</comment>
<protein>
    <recommendedName>
        <fullName evidence="1">Stage 0 sporulation protein A homolog</fullName>
    </recommendedName>
</protein>
<dbReference type="AlphaFoldDB" id="A0A9X8ULE9"/>
<evidence type="ECO:0000259" key="11">
    <source>
        <dbReference type="PROSITE" id="PS51755"/>
    </source>
</evidence>
<evidence type="ECO:0000313" key="12">
    <source>
        <dbReference type="EMBL" id="TCL44618.1"/>
    </source>
</evidence>
<dbReference type="InterPro" id="IPR036388">
    <property type="entry name" value="WH-like_DNA-bd_sf"/>
</dbReference>
<dbReference type="PANTHER" id="PTHR48111">
    <property type="entry name" value="REGULATOR OF RPOS"/>
    <property type="match status" value="1"/>
</dbReference>
<evidence type="ECO:0000256" key="7">
    <source>
        <dbReference type="ARBA" id="ARBA00024867"/>
    </source>
</evidence>
<evidence type="ECO:0000256" key="9">
    <source>
        <dbReference type="PROSITE-ProRule" id="PRU01091"/>
    </source>
</evidence>
<keyword evidence="2 8" id="KW-0597">Phosphoprotein</keyword>
<keyword evidence="13" id="KW-1185">Reference proteome</keyword>